<name>A0A8H3ING5_9LECA</name>
<keyword evidence="3" id="KW-1133">Transmembrane helix</keyword>
<evidence type="ECO:0000313" key="6">
    <source>
        <dbReference type="EMBL" id="CAF9920139.1"/>
    </source>
</evidence>
<evidence type="ECO:0000256" key="4">
    <source>
        <dbReference type="SAM" id="SignalP"/>
    </source>
</evidence>
<dbReference type="EMBL" id="CAJPDT010000024">
    <property type="protein sequence ID" value="CAF9920139.1"/>
    <property type="molecule type" value="Genomic_DNA"/>
</dbReference>
<dbReference type="Pfam" id="PF10342">
    <property type="entry name" value="Kre9_KNH"/>
    <property type="match status" value="1"/>
</dbReference>
<reference evidence="6" key="1">
    <citation type="submission" date="2021-03" db="EMBL/GenBank/DDBJ databases">
        <authorList>
            <person name="Tagirdzhanova G."/>
        </authorList>
    </citation>
    <scope>NUCLEOTIDE SEQUENCE</scope>
</reference>
<evidence type="ECO:0000259" key="5">
    <source>
        <dbReference type="Pfam" id="PF10342"/>
    </source>
</evidence>
<evidence type="ECO:0000313" key="7">
    <source>
        <dbReference type="Proteomes" id="UP000664534"/>
    </source>
</evidence>
<evidence type="ECO:0000256" key="3">
    <source>
        <dbReference type="SAM" id="Phobius"/>
    </source>
</evidence>
<evidence type="ECO:0000256" key="2">
    <source>
        <dbReference type="SAM" id="MobiDB-lite"/>
    </source>
</evidence>
<feature type="signal peptide" evidence="4">
    <location>
        <begin position="1"/>
        <end position="21"/>
    </location>
</feature>
<gene>
    <name evidence="6" type="ORF">IMSHALPRED_004825</name>
</gene>
<keyword evidence="7" id="KW-1185">Reference proteome</keyword>
<organism evidence="6 7">
    <name type="scientific">Imshaugia aleurites</name>
    <dbReference type="NCBI Taxonomy" id="172621"/>
    <lineage>
        <taxon>Eukaryota</taxon>
        <taxon>Fungi</taxon>
        <taxon>Dikarya</taxon>
        <taxon>Ascomycota</taxon>
        <taxon>Pezizomycotina</taxon>
        <taxon>Lecanoromycetes</taxon>
        <taxon>OSLEUM clade</taxon>
        <taxon>Lecanoromycetidae</taxon>
        <taxon>Lecanorales</taxon>
        <taxon>Lecanorineae</taxon>
        <taxon>Parmeliaceae</taxon>
        <taxon>Imshaugia</taxon>
    </lineage>
</organism>
<dbReference type="PANTHER" id="PTHR40633">
    <property type="entry name" value="MATRIX PROTEIN, PUTATIVE (AFU_ORTHOLOGUE AFUA_8G05410)-RELATED"/>
    <property type="match status" value="1"/>
</dbReference>
<evidence type="ECO:0000256" key="1">
    <source>
        <dbReference type="ARBA" id="ARBA00022729"/>
    </source>
</evidence>
<dbReference type="OrthoDB" id="5589325at2759"/>
<keyword evidence="1 4" id="KW-0732">Signal</keyword>
<feature type="domain" description="Yeast cell wall synthesis Kre9/Knh1-like N-terminal" evidence="5">
    <location>
        <begin position="35"/>
        <end position="112"/>
    </location>
</feature>
<dbReference type="InterPro" id="IPR052982">
    <property type="entry name" value="SRP1/TIP1-like"/>
</dbReference>
<dbReference type="InterPro" id="IPR018466">
    <property type="entry name" value="Kre9/Knh1-like_N"/>
</dbReference>
<keyword evidence="3" id="KW-0812">Transmembrane</keyword>
<accession>A0A8H3ING5</accession>
<feature type="chain" id="PRO_5034758054" description="Yeast cell wall synthesis Kre9/Knh1-like N-terminal domain-containing protein" evidence="4">
    <location>
        <begin position="22"/>
        <end position="279"/>
    </location>
</feature>
<dbReference type="PANTHER" id="PTHR40633:SF1">
    <property type="entry name" value="GPI ANCHORED SERINE-THREONINE RICH PROTEIN (AFU_ORTHOLOGUE AFUA_1G03630)"/>
    <property type="match status" value="1"/>
</dbReference>
<keyword evidence="3" id="KW-0472">Membrane</keyword>
<feature type="compositionally biased region" description="Low complexity" evidence="2">
    <location>
        <begin position="161"/>
        <end position="255"/>
    </location>
</feature>
<protein>
    <recommendedName>
        <fullName evidence="5">Yeast cell wall synthesis Kre9/Knh1-like N-terminal domain-containing protein</fullName>
    </recommendedName>
</protein>
<dbReference type="Proteomes" id="UP000664534">
    <property type="component" value="Unassembled WGS sequence"/>
</dbReference>
<dbReference type="AlphaFoldDB" id="A0A8H3ING5"/>
<comment type="caution">
    <text evidence="6">The sequence shown here is derived from an EMBL/GenBank/DDBJ whole genome shotgun (WGS) entry which is preliminary data.</text>
</comment>
<proteinExistence type="predicted"/>
<sequence>MQISNTLFVCATLIAAAVAQSASTTSLHFTTIPTSLVAGVKETIGWEGGDGSAVNVVLQQGPYDNLQDVSIPPIASGSEGTSVTWTPPKSLPDAGNYALRIEQGEDTVNYSGMLQLFGGCSTCPTDAVAALASASTGSATAPSTSSTASSSATSGVAAPVVASGSKSSSNSTASSGNSTTTGASMNSTMSSGSMANMTMPGTNSTTNSTSSSAKLHATSSKSSSSSSSSSTSSSSTSSTSSSTGSSTSPSSTKKSNGVTVAASNFALVLCAIVGVVYLG</sequence>
<feature type="transmembrane region" description="Helical" evidence="3">
    <location>
        <begin position="258"/>
        <end position="278"/>
    </location>
</feature>
<feature type="region of interest" description="Disordered" evidence="2">
    <location>
        <begin position="161"/>
        <end position="257"/>
    </location>
</feature>